<evidence type="ECO:0000313" key="2">
    <source>
        <dbReference type="EMBL" id="KLU07928.1"/>
    </source>
</evidence>
<dbReference type="EMBL" id="LECT01000001">
    <property type="protein sequence ID" value="KLU07928.1"/>
    <property type="molecule type" value="Genomic_DNA"/>
</dbReference>
<proteinExistence type="predicted"/>
<feature type="region of interest" description="Disordered" evidence="1">
    <location>
        <begin position="1"/>
        <end position="21"/>
    </location>
</feature>
<dbReference type="STRING" id="595434.RISK_000107"/>
<organism evidence="2 3">
    <name type="scientific">Rhodopirellula islandica</name>
    <dbReference type="NCBI Taxonomy" id="595434"/>
    <lineage>
        <taxon>Bacteria</taxon>
        <taxon>Pseudomonadati</taxon>
        <taxon>Planctomycetota</taxon>
        <taxon>Planctomycetia</taxon>
        <taxon>Pirellulales</taxon>
        <taxon>Pirellulaceae</taxon>
        <taxon>Rhodopirellula</taxon>
    </lineage>
</organism>
<reference evidence="2" key="1">
    <citation type="submission" date="2015-05" db="EMBL/GenBank/DDBJ databases">
        <title>Permanent draft genome of Rhodopirellula islandicus K833.</title>
        <authorList>
            <person name="Kizina J."/>
            <person name="Richter M."/>
            <person name="Glockner F.O."/>
            <person name="Harder J."/>
        </authorList>
    </citation>
    <scope>NUCLEOTIDE SEQUENCE [LARGE SCALE GENOMIC DNA]</scope>
    <source>
        <strain evidence="2">K833</strain>
    </source>
</reference>
<sequence length="57" mass="6391">MRETFESDWNEWLSDSSNPSGWDRNSVLTCTIRCVGTACLDESIDSFGARSFVLGQI</sequence>
<accession>A0A0J1BNA5</accession>
<protein>
    <submittedName>
        <fullName evidence="2">Uncharacterized protein</fullName>
    </submittedName>
</protein>
<gene>
    <name evidence="2" type="ORF">RISK_000107</name>
</gene>
<comment type="caution">
    <text evidence="2">The sequence shown here is derived from an EMBL/GenBank/DDBJ whole genome shotgun (WGS) entry which is preliminary data.</text>
</comment>
<evidence type="ECO:0000313" key="3">
    <source>
        <dbReference type="Proteomes" id="UP000036367"/>
    </source>
</evidence>
<keyword evidence="3" id="KW-1185">Reference proteome</keyword>
<dbReference type="PATRIC" id="fig|595434.4.peg.100"/>
<dbReference type="Proteomes" id="UP000036367">
    <property type="component" value="Unassembled WGS sequence"/>
</dbReference>
<dbReference type="AlphaFoldDB" id="A0A0J1BNA5"/>
<name>A0A0J1BNA5_RHOIS</name>
<evidence type="ECO:0000256" key="1">
    <source>
        <dbReference type="SAM" id="MobiDB-lite"/>
    </source>
</evidence>